<dbReference type="RefSeq" id="WP_214155460.1">
    <property type="nucleotide sequence ID" value="NZ_JAHBAY010000003.1"/>
</dbReference>
<protein>
    <submittedName>
        <fullName evidence="1">Uncharacterized protein</fullName>
    </submittedName>
</protein>
<accession>A0ABS5TDL0</accession>
<dbReference type="Proteomes" id="UP001197247">
    <property type="component" value="Unassembled WGS sequence"/>
</dbReference>
<proteinExistence type="predicted"/>
<dbReference type="SUPFAM" id="SSF52402">
    <property type="entry name" value="Adenine nucleotide alpha hydrolases-like"/>
    <property type="match status" value="1"/>
</dbReference>
<organism evidence="1 2">
    <name type="scientific">Kineosporia corallincola</name>
    <dbReference type="NCBI Taxonomy" id="2835133"/>
    <lineage>
        <taxon>Bacteria</taxon>
        <taxon>Bacillati</taxon>
        <taxon>Actinomycetota</taxon>
        <taxon>Actinomycetes</taxon>
        <taxon>Kineosporiales</taxon>
        <taxon>Kineosporiaceae</taxon>
        <taxon>Kineosporia</taxon>
    </lineage>
</organism>
<reference evidence="1 2" key="1">
    <citation type="submission" date="2021-05" db="EMBL/GenBank/DDBJ databases">
        <title>Kineosporia and Streptomyces sp. nov. two new marine actinobacteria isolated from Coral.</title>
        <authorList>
            <person name="Buangrab K."/>
            <person name="Sutthacheep M."/>
            <person name="Yeemin T."/>
            <person name="Harunari E."/>
            <person name="Igarashi Y."/>
            <person name="Kanchanasin P."/>
            <person name="Tanasupawat S."/>
            <person name="Phongsopitanun W."/>
        </authorList>
    </citation>
    <scope>NUCLEOTIDE SEQUENCE [LARGE SCALE GENOMIC DNA]</scope>
    <source>
        <strain evidence="1 2">J2-2</strain>
    </source>
</reference>
<gene>
    <name evidence="1" type="ORF">KIH74_09610</name>
</gene>
<comment type="caution">
    <text evidence="1">The sequence shown here is derived from an EMBL/GenBank/DDBJ whole genome shotgun (WGS) entry which is preliminary data.</text>
</comment>
<dbReference type="EMBL" id="JAHBAY010000003">
    <property type="protein sequence ID" value="MBT0769175.1"/>
    <property type="molecule type" value="Genomic_DNA"/>
</dbReference>
<keyword evidence="2" id="KW-1185">Reference proteome</keyword>
<evidence type="ECO:0000313" key="1">
    <source>
        <dbReference type="EMBL" id="MBT0769175.1"/>
    </source>
</evidence>
<dbReference type="Gene3D" id="3.40.50.620">
    <property type="entry name" value="HUPs"/>
    <property type="match status" value="1"/>
</dbReference>
<name>A0ABS5TDL0_9ACTN</name>
<sequence length="164" mass="17639">MTDTASILVLTEVALSEEDAVRLTSVHADDEGDRPRYHLLVPADVERNLLADVLDHLSLFELRAALEAVRRDDEPTRTEATTALAKSLTAFVAAGVTATGEVIEGDPVAVLEKQVGLGGPTREVMIVTRPHAVEDTFHTDWASRARESLGVPVLHVYAGSSFLG</sequence>
<evidence type="ECO:0000313" key="2">
    <source>
        <dbReference type="Proteomes" id="UP001197247"/>
    </source>
</evidence>
<dbReference type="InterPro" id="IPR014729">
    <property type="entry name" value="Rossmann-like_a/b/a_fold"/>
</dbReference>